<evidence type="ECO:0000313" key="2">
    <source>
        <dbReference type="Proteomes" id="UP000828390"/>
    </source>
</evidence>
<organism evidence="1 2">
    <name type="scientific">Dreissena polymorpha</name>
    <name type="common">Zebra mussel</name>
    <name type="synonym">Mytilus polymorpha</name>
    <dbReference type="NCBI Taxonomy" id="45954"/>
    <lineage>
        <taxon>Eukaryota</taxon>
        <taxon>Metazoa</taxon>
        <taxon>Spiralia</taxon>
        <taxon>Lophotrochozoa</taxon>
        <taxon>Mollusca</taxon>
        <taxon>Bivalvia</taxon>
        <taxon>Autobranchia</taxon>
        <taxon>Heteroconchia</taxon>
        <taxon>Euheterodonta</taxon>
        <taxon>Imparidentia</taxon>
        <taxon>Neoheterodontei</taxon>
        <taxon>Myida</taxon>
        <taxon>Dreissenoidea</taxon>
        <taxon>Dreissenidae</taxon>
        <taxon>Dreissena</taxon>
    </lineage>
</organism>
<sequence length="253" mass="27960">MDSGVPQGSVLGPFLFLYYINDTPDGLKSTSGLNLPQRILRQESADNKKTFFPLLARYAAFNGLKPSTRTSERFRQHIERTEYRRPGILPYIFIGPPLLQGRSCVVRYATCMPVSFVPYKANLDVRRPDGTFRLKKTTGKKVSVFAPADGEEDNVVVPADDKEDTVYGDLVVVPADDNTDAVYDDLFVALADDNKDAVYDYLVVAPIGDHEDAVYDGLVDAAADNDEDTVYDDLDFVSADDDKDTVVAPANND</sequence>
<comment type="caution">
    <text evidence="1">The sequence shown here is derived from an EMBL/GenBank/DDBJ whole genome shotgun (WGS) entry which is preliminary data.</text>
</comment>
<dbReference type="EMBL" id="JAIWYP010000004">
    <property type="protein sequence ID" value="KAH3834215.1"/>
    <property type="molecule type" value="Genomic_DNA"/>
</dbReference>
<proteinExistence type="predicted"/>
<protein>
    <recommendedName>
        <fullName evidence="3">Reverse transcriptase domain-containing protein</fullName>
    </recommendedName>
</protein>
<dbReference type="Proteomes" id="UP000828390">
    <property type="component" value="Unassembled WGS sequence"/>
</dbReference>
<name>A0A9D4K6W7_DREPO</name>
<evidence type="ECO:0000313" key="1">
    <source>
        <dbReference type="EMBL" id="KAH3834215.1"/>
    </source>
</evidence>
<reference evidence="1" key="2">
    <citation type="submission" date="2020-11" db="EMBL/GenBank/DDBJ databases">
        <authorList>
            <person name="McCartney M.A."/>
            <person name="Auch B."/>
            <person name="Kono T."/>
            <person name="Mallez S."/>
            <person name="Becker A."/>
            <person name="Gohl D.M."/>
            <person name="Silverstein K.A.T."/>
            <person name="Koren S."/>
            <person name="Bechman K.B."/>
            <person name="Herman A."/>
            <person name="Abrahante J.E."/>
            <person name="Garbe J."/>
        </authorList>
    </citation>
    <scope>NUCLEOTIDE SEQUENCE</scope>
    <source>
        <strain evidence="1">Duluth1</strain>
        <tissue evidence="1">Whole animal</tissue>
    </source>
</reference>
<accession>A0A9D4K6W7</accession>
<dbReference type="AlphaFoldDB" id="A0A9D4K6W7"/>
<gene>
    <name evidence="1" type="ORF">DPMN_107535</name>
</gene>
<keyword evidence="2" id="KW-1185">Reference proteome</keyword>
<evidence type="ECO:0008006" key="3">
    <source>
        <dbReference type="Google" id="ProtNLM"/>
    </source>
</evidence>
<reference evidence="1" key="1">
    <citation type="journal article" date="2019" name="bioRxiv">
        <title>The Genome of the Zebra Mussel, Dreissena polymorpha: A Resource for Invasive Species Research.</title>
        <authorList>
            <person name="McCartney M.A."/>
            <person name="Auch B."/>
            <person name="Kono T."/>
            <person name="Mallez S."/>
            <person name="Zhang Y."/>
            <person name="Obille A."/>
            <person name="Becker A."/>
            <person name="Abrahante J.E."/>
            <person name="Garbe J."/>
            <person name="Badalamenti J.P."/>
            <person name="Herman A."/>
            <person name="Mangelson H."/>
            <person name="Liachko I."/>
            <person name="Sullivan S."/>
            <person name="Sone E.D."/>
            <person name="Koren S."/>
            <person name="Silverstein K.A.T."/>
            <person name="Beckman K.B."/>
            <person name="Gohl D.M."/>
        </authorList>
    </citation>
    <scope>NUCLEOTIDE SEQUENCE</scope>
    <source>
        <strain evidence="1">Duluth1</strain>
        <tissue evidence="1">Whole animal</tissue>
    </source>
</reference>